<sequence>MIEAVTGIRRIRMLYLQLLYRCNFNCGHCFHGERLKHADAFTAEQARNLMRLMQRQHGTEAVTLLGGEPFVYKDLAHVVRYAKCTLGLAVEICTNGYRIGPRLREIAPCVDLLRISLEGIGNTNDLIRRAGSYAAALESITLARNLGIQIGATLTVNRYNIGEVADLARTLETLGVSQLKLHQLRPVGNAALRPEMLVTDPADYSVMRDQLQRTALGIDVVLDEDLSEDGARACAAPSARHEIDRIESDPRGALTMSCKAVGKDSHAFWYDKDADCIVHLPSSNDEVMLGIPDVVYSHA</sequence>
<dbReference type="EMBL" id="QZFU01000005">
    <property type="protein sequence ID" value="RJO80222.1"/>
    <property type="molecule type" value="Genomic_DNA"/>
</dbReference>
<reference evidence="6 7" key="1">
    <citation type="submission" date="2018-09" db="EMBL/GenBank/DDBJ databases">
        <title>YIM PH21274 draft genome.</title>
        <authorList>
            <person name="Miao C."/>
        </authorList>
    </citation>
    <scope>NUCLEOTIDE SEQUENCE [LARGE SCALE GENOMIC DNA]</scope>
    <source>
        <strain evidence="6 7">YIM PH 21724</strain>
    </source>
</reference>
<protein>
    <submittedName>
        <fullName evidence="6">Radical SAM protein</fullName>
    </submittedName>
</protein>
<dbReference type="PANTHER" id="PTHR11228:SF34">
    <property type="entry name" value="TUNGSTEN-CONTAINING ALDEHYDE FERREDOXIN OXIDOREDUCTASE COFACTOR MODIFYING PROTEIN"/>
    <property type="match status" value="1"/>
</dbReference>
<dbReference type="SFLD" id="SFLDS00029">
    <property type="entry name" value="Radical_SAM"/>
    <property type="match status" value="1"/>
</dbReference>
<evidence type="ECO:0000313" key="6">
    <source>
        <dbReference type="EMBL" id="RJO80222.1"/>
    </source>
</evidence>
<proteinExistence type="predicted"/>
<evidence type="ECO:0000256" key="4">
    <source>
        <dbReference type="ARBA" id="ARBA00023014"/>
    </source>
</evidence>
<feature type="domain" description="Radical SAM core" evidence="5">
    <location>
        <begin position="6"/>
        <end position="223"/>
    </location>
</feature>
<organism evidence="6 7">
    <name type="scientific">Nocardia panacis</name>
    <dbReference type="NCBI Taxonomy" id="2340916"/>
    <lineage>
        <taxon>Bacteria</taxon>
        <taxon>Bacillati</taxon>
        <taxon>Actinomycetota</taxon>
        <taxon>Actinomycetes</taxon>
        <taxon>Mycobacteriales</taxon>
        <taxon>Nocardiaceae</taxon>
        <taxon>Nocardia</taxon>
    </lineage>
</organism>
<gene>
    <name evidence="6" type="ORF">D5S18_00250</name>
</gene>
<dbReference type="SMART" id="SM00729">
    <property type="entry name" value="Elp3"/>
    <property type="match status" value="1"/>
</dbReference>
<evidence type="ECO:0000259" key="5">
    <source>
        <dbReference type="PROSITE" id="PS51918"/>
    </source>
</evidence>
<dbReference type="PROSITE" id="PS51918">
    <property type="entry name" value="RADICAL_SAM"/>
    <property type="match status" value="1"/>
</dbReference>
<keyword evidence="1" id="KW-0949">S-adenosyl-L-methionine</keyword>
<evidence type="ECO:0000313" key="7">
    <source>
        <dbReference type="Proteomes" id="UP000266677"/>
    </source>
</evidence>
<comment type="caution">
    <text evidence="6">The sequence shown here is derived from an EMBL/GenBank/DDBJ whole genome shotgun (WGS) entry which is preliminary data.</text>
</comment>
<dbReference type="AlphaFoldDB" id="A0A3A4L1C0"/>
<keyword evidence="4" id="KW-0411">Iron-sulfur</keyword>
<dbReference type="Gene3D" id="3.20.20.70">
    <property type="entry name" value="Aldolase class I"/>
    <property type="match status" value="1"/>
</dbReference>
<dbReference type="InterPro" id="IPR013785">
    <property type="entry name" value="Aldolase_TIM"/>
</dbReference>
<keyword evidence="2" id="KW-0479">Metal-binding</keyword>
<evidence type="ECO:0000256" key="2">
    <source>
        <dbReference type="ARBA" id="ARBA00022723"/>
    </source>
</evidence>
<name>A0A3A4L1C0_9NOCA</name>
<dbReference type="GO" id="GO:0003824">
    <property type="term" value="F:catalytic activity"/>
    <property type="evidence" value="ECO:0007669"/>
    <property type="project" value="InterPro"/>
</dbReference>
<dbReference type="PANTHER" id="PTHR11228">
    <property type="entry name" value="RADICAL SAM DOMAIN PROTEIN"/>
    <property type="match status" value="1"/>
</dbReference>
<evidence type="ECO:0000256" key="1">
    <source>
        <dbReference type="ARBA" id="ARBA00022691"/>
    </source>
</evidence>
<dbReference type="GO" id="GO:0046872">
    <property type="term" value="F:metal ion binding"/>
    <property type="evidence" value="ECO:0007669"/>
    <property type="project" value="UniProtKB-KW"/>
</dbReference>
<keyword evidence="3" id="KW-0408">Iron</keyword>
<keyword evidence="7" id="KW-1185">Reference proteome</keyword>
<dbReference type="SUPFAM" id="SSF102114">
    <property type="entry name" value="Radical SAM enzymes"/>
    <property type="match status" value="1"/>
</dbReference>
<dbReference type="InterPro" id="IPR007197">
    <property type="entry name" value="rSAM"/>
</dbReference>
<dbReference type="InterPro" id="IPR058240">
    <property type="entry name" value="rSAM_sf"/>
</dbReference>
<dbReference type="RefSeq" id="WP_120036737.1">
    <property type="nucleotide sequence ID" value="NZ_QZFU01000005.1"/>
</dbReference>
<dbReference type="InterPro" id="IPR050377">
    <property type="entry name" value="Radical_SAM_PqqE_MftC-like"/>
</dbReference>
<dbReference type="Proteomes" id="UP000266677">
    <property type="component" value="Unassembled WGS sequence"/>
</dbReference>
<dbReference type="OrthoDB" id="9782387at2"/>
<dbReference type="GO" id="GO:0051536">
    <property type="term" value="F:iron-sulfur cluster binding"/>
    <property type="evidence" value="ECO:0007669"/>
    <property type="project" value="UniProtKB-KW"/>
</dbReference>
<dbReference type="Pfam" id="PF04055">
    <property type="entry name" value="Radical_SAM"/>
    <property type="match status" value="1"/>
</dbReference>
<accession>A0A3A4L1C0</accession>
<dbReference type="SFLD" id="SFLDG01067">
    <property type="entry name" value="SPASM/twitch_domain_containing"/>
    <property type="match status" value="1"/>
</dbReference>
<dbReference type="InterPro" id="IPR006638">
    <property type="entry name" value="Elp3/MiaA/NifB-like_rSAM"/>
</dbReference>
<dbReference type="CDD" id="cd01335">
    <property type="entry name" value="Radical_SAM"/>
    <property type="match status" value="1"/>
</dbReference>
<evidence type="ECO:0000256" key="3">
    <source>
        <dbReference type="ARBA" id="ARBA00023004"/>
    </source>
</evidence>